<reference evidence="1" key="1">
    <citation type="submission" date="2013-11" db="EMBL/GenBank/DDBJ databases">
        <title>The Genome Sequence of Phytophthora parasitica CHvinca01.</title>
        <authorList>
            <consortium name="The Broad Institute Genomics Platform"/>
            <person name="Russ C."/>
            <person name="Tyler B."/>
            <person name="Panabieres F."/>
            <person name="Shan W."/>
            <person name="Tripathy S."/>
            <person name="Grunwald N."/>
            <person name="Machado M."/>
            <person name="Johnson C.S."/>
            <person name="Arredondo F."/>
            <person name="Hong C."/>
            <person name="Coffey M."/>
            <person name="Young S.K."/>
            <person name="Zeng Q."/>
            <person name="Gargeya S."/>
            <person name="Fitzgerald M."/>
            <person name="Abouelleil A."/>
            <person name="Alvarado L."/>
            <person name="Chapman S.B."/>
            <person name="Gainer-Dewar J."/>
            <person name="Goldberg J."/>
            <person name="Griggs A."/>
            <person name="Gujja S."/>
            <person name="Hansen M."/>
            <person name="Howarth C."/>
            <person name="Imamovic A."/>
            <person name="Ireland A."/>
            <person name="Larimer J."/>
            <person name="McCowan C."/>
            <person name="Murphy C."/>
            <person name="Pearson M."/>
            <person name="Poon T.W."/>
            <person name="Priest M."/>
            <person name="Roberts A."/>
            <person name="Saif S."/>
            <person name="Shea T."/>
            <person name="Sykes S."/>
            <person name="Wortman J."/>
            <person name="Nusbaum C."/>
            <person name="Birren B."/>
        </authorList>
    </citation>
    <scope>NUCLEOTIDE SEQUENCE [LARGE SCALE GENOMIC DNA]</scope>
    <source>
        <strain evidence="1">CHvinca01</strain>
    </source>
</reference>
<accession>W2KBJ3</accession>
<dbReference type="PANTHER" id="PTHR35606">
    <property type="entry name" value="CELLULOSE-BINDING FAMILY II PROTEIN"/>
    <property type="match status" value="1"/>
</dbReference>
<dbReference type="AlphaFoldDB" id="W2KBJ3"/>
<dbReference type="VEuPathDB" id="FungiDB:PPTG_17207"/>
<proteinExistence type="predicted"/>
<protein>
    <submittedName>
        <fullName evidence="1">Uncharacterized protein</fullName>
    </submittedName>
</protein>
<sequence>MMNRQFNSLERMARRIRLLAAEVTRSEDWWVGNAWCHSFRLCPEACYKHKDFATNAETSSCKGVPFDMSLWPTLCQGGGAGGDWGQRIDEDAMISSINEEQVVMVAHEIGHVFGLADFYETIDQPNEDFPVCIMKAGSSRTVTPVTVGCCVAFSNASSLG</sequence>
<evidence type="ECO:0000313" key="1">
    <source>
        <dbReference type="EMBL" id="ETL81944.1"/>
    </source>
</evidence>
<gene>
    <name evidence="1" type="ORF">L917_17826</name>
</gene>
<organism evidence="1">
    <name type="scientific">Phytophthora nicotianae</name>
    <name type="common">Potato buckeye rot agent</name>
    <name type="synonym">Phytophthora parasitica</name>
    <dbReference type="NCBI Taxonomy" id="4792"/>
    <lineage>
        <taxon>Eukaryota</taxon>
        <taxon>Sar</taxon>
        <taxon>Stramenopiles</taxon>
        <taxon>Oomycota</taxon>
        <taxon>Peronosporomycetes</taxon>
        <taxon>Peronosporales</taxon>
        <taxon>Peronosporaceae</taxon>
        <taxon>Phytophthora</taxon>
    </lineage>
</organism>
<dbReference type="SUPFAM" id="SSF55486">
    <property type="entry name" value="Metalloproteases ('zincins'), catalytic domain"/>
    <property type="match status" value="1"/>
</dbReference>
<dbReference type="EMBL" id="KI682412">
    <property type="protein sequence ID" value="ETL81944.1"/>
    <property type="molecule type" value="Genomic_DNA"/>
</dbReference>
<dbReference type="Proteomes" id="UP000054423">
    <property type="component" value="Unassembled WGS sequence"/>
</dbReference>
<dbReference type="PANTHER" id="PTHR35606:SF4">
    <property type="entry name" value="CELLULOSE-BINDING FAMILY II PROTEIN"/>
    <property type="match status" value="1"/>
</dbReference>
<name>W2KBJ3_PHYNI</name>